<sequence length="327" mass="36733">MVAYILRRLITAFITLWIISIISFVIIQLPPGDFLTSYIAQLKVSGEDVDIATIEALKKQYGLDKPIYVQYLKWLWGILHGDFGYSFSWKKPVNELLWNRLGVTVLVATLSLIFSWIFGFIIGMYSAVHPYSIGDYLATILGYIGLAVPNFLLALILMWGIYSLTGINLSGLHSVKYLNTPMTIDKFLDILNHLWIPVLVLGTSGMAGLIRTLRANLLDELHKPYVEAALSKGLPENKVFWKYPLRIAMIPFISTVGWSLPWIFSGATITAIVLNLPSVGPLLLNALKNQDMYLAGSLVMFLSFFTVIGTLISDILLAWVDPRIRFE</sequence>
<dbReference type="Gene3D" id="1.10.3720.10">
    <property type="entry name" value="MetI-like"/>
    <property type="match status" value="1"/>
</dbReference>
<dbReference type="Proteomes" id="UP000008183">
    <property type="component" value="Chromosome"/>
</dbReference>
<keyword evidence="4 7" id="KW-0812">Transmembrane</keyword>
<organism evidence="9 10">
    <name type="scientific">Thermotoga maritima (strain ATCC 43589 / DSM 3109 / JCM 10099 / NBRC 100826 / MSB8)</name>
    <dbReference type="NCBI Taxonomy" id="243274"/>
    <lineage>
        <taxon>Bacteria</taxon>
        <taxon>Thermotogati</taxon>
        <taxon>Thermotogota</taxon>
        <taxon>Thermotogae</taxon>
        <taxon>Thermotogales</taxon>
        <taxon>Thermotogaceae</taxon>
        <taxon>Thermotoga</taxon>
    </lineage>
</organism>
<dbReference type="PIR" id="E72300">
    <property type="entry name" value="E72300"/>
</dbReference>
<keyword evidence="6 7" id="KW-0472">Membrane</keyword>
<comment type="subcellular location">
    <subcellularLocation>
        <location evidence="1 7">Cell membrane</location>
        <topology evidence="1 7">Multi-pass membrane protein</topology>
    </subcellularLocation>
</comment>
<dbReference type="PANTHER" id="PTHR30465">
    <property type="entry name" value="INNER MEMBRANE ABC TRANSPORTER"/>
    <property type="match status" value="1"/>
</dbReference>
<proteinExistence type="inferred from homology"/>
<dbReference type="CDD" id="cd06261">
    <property type="entry name" value="TM_PBP2"/>
    <property type="match status" value="1"/>
</dbReference>
<feature type="transmembrane region" description="Helical" evidence="7">
    <location>
        <begin position="247"/>
        <end position="274"/>
    </location>
</feature>
<dbReference type="OrthoDB" id="24153at2"/>
<dbReference type="EMBL" id="AE000512">
    <property type="protein sequence ID" value="AAD36141.1"/>
    <property type="molecule type" value="Genomic_DNA"/>
</dbReference>
<dbReference type="InterPro" id="IPR000515">
    <property type="entry name" value="MetI-like"/>
</dbReference>
<evidence type="ECO:0000256" key="3">
    <source>
        <dbReference type="ARBA" id="ARBA00022475"/>
    </source>
</evidence>
<dbReference type="RefSeq" id="WP_004080421.1">
    <property type="nucleotide sequence ID" value="NC_000853.1"/>
</dbReference>
<dbReference type="Pfam" id="PF00528">
    <property type="entry name" value="BPD_transp_1"/>
    <property type="match status" value="1"/>
</dbReference>
<keyword evidence="10" id="KW-1185">Reference proteome</keyword>
<feature type="transmembrane region" description="Helical" evidence="7">
    <location>
        <begin position="101"/>
        <end position="128"/>
    </location>
</feature>
<evidence type="ECO:0000259" key="8">
    <source>
        <dbReference type="PROSITE" id="PS50928"/>
    </source>
</evidence>
<evidence type="ECO:0000256" key="7">
    <source>
        <dbReference type="RuleBase" id="RU363032"/>
    </source>
</evidence>
<reference evidence="9 10" key="1">
    <citation type="journal article" date="1999" name="Nature">
        <title>Evidence for lateral gene transfer between Archaea and Bacteria from genome sequence of Thermotoga maritima.</title>
        <authorList>
            <person name="Nelson K.E."/>
            <person name="Clayton R.A."/>
            <person name="Gill S.R."/>
            <person name="Gwinn M.L."/>
            <person name="Dodson R.J."/>
            <person name="Haft D.H."/>
            <person name="Hickey E.K."/>
            <person name="Peterson J.D."/>
            <person name="Nelson W.C."/>
            <person name="Ketchum K.A."/>
            <person name="McDonald L."/>
            <person name="Utterback T.R."/>
            <person name="Malek J.A."/>
            <person name="Linher K.D."/>
            <person name="Garrett M.M."/>
            <person name="Stewart A.M."/>
            <person name="Cotton M.D."/>
            <person name="Pratt M.S."/>
            <person name="Phillips C.A."/>
            <person name="Richardson D."/>
            <person name="Heidelberg J."/>
            <person name="Sutton G.G."/>
            <person name="Fleischmann R.D."/>
            <person name="White O."/>
            <person name="Salzberg S.L."/>
            <person name="Smith H.O."/>
            <person name="Venter J.C."/>
            <person name="Fraser C.M."/>
        </authorList>
    </citation>
    <scope>NUCLEOTIDE SEQUENCE [LARGE SCALE GENOMIC DNA]</scope>
    <source>
        <strain evidence="10">ATCC 43589 / DSM 3109 / JCM 10099 / NBRC 100826 / MSB8</strain>
    </source>
</reference>
<dbReference type="InterPro" id="IPR045621">
    <property type="entry name" value="BPD_transp_1_N"/>
</dbReference>
<accession>G4FET2</accession>
<feature type="transmembrane region" description="Helical" evidence="7">
    <location>
        <begin position="140"/>
        <end position="162"/>
    </location>
</feature>
<keyword evidence="2 7" id="KW-0813">Transport</keyword>
<dbReference type="GO" id="GO:0022857">
    <property type="term" value="F:transmembrane transporter activity"/>
    <property type="evidence" value="ECO:0000318"/>
    <property type="project" value="GO_Central"/>
</dbReference>
<evidence type="ECO:0000313" key="10">
    <source>
        <dbReference type="Proteomes" id="UP000008183"/>
    </source>
</evidence>
<dbReference type="SUPFAM" id="SSF161098">
    <property type="entry name" value="MetI-like"/>
    <property type="match status" value="1"/>
</dbReference>
<dbReference type="Pfam" id="PF19300">
    <property type="entry name" value="BPD_transp_1_N"/>
    <property type="match status" value="1"/>
</dbReference>
<evidence type="ECO:0000256" key="2">
    <source>
        <dbReference type="ARBA" id="ARBA00022448"/>
    </source>
</evidence>
<gene>
    <name evidence="9" type="ordered locus">TM_1066</name>
</gene>
<keyword evidence="5 7" id="KW-1133">Transmembrane helix</keyword>
<feature type="transmembrane region" description="Helical" evidence="7">
    <location>
        <begin position="9"/>
        <end position="29"/>
    </location>
</feature>
<dbReference type="AlphaFoldDB" id="Q9X0F6"/>
<dbReference type="PaxDb" id="243274-THEMA_09030"/>
<protein>
    <submittedName>
        <fullName evidence="9">Oligopeptide ABC transporter, permease protein</fullName>
    </submittedName>
</protein>
<dbReference type="KEGG" id="tmw:THMA_1088"/>
<dbReference type="PATRIC" id="fig|243274.17.peg.1068"/>
<evidence type="ECO:0000256" key="5">
    <source>
        <dbReference type="ARBA" id="ARBA00022989"/>
    </source>
</evidence>
<comment type="similarity">
    <text evidence="7">Belongs to the binding-protein-dependent transport system permease family.</text>
</comment>
<dbReference type="GO" id="GO:0005886">
    <property type="term" value="C:plasma membrane"/>
    <property type="evidence" value="ECO:0000318"/>
    <property type="project" value="GO_Central"/>
</dbReference>
<dbReference type="EnsemblBacteria" id="AAD36141">
    <property type="protein sequence ID" value="AAD36141"/>
    <property type="gene ID" value="TM_1066"/>
</dbReference>
<feature type="transmembrane region" description="Helical" evidence="7">
    <location>
        <begin position="194"/>
        <end position="213"/>
    </location>
</feature>
<dbReference type="InParanoid" id="Q9X0F6"/>
<dbReference type="KEGG" id="tmm:Tmari_1070"/>
<dbReference type="KEGG" id="tmi:THEMA_09030"/>
<evidence type="ECO:0000256" key="4">
    <source>
        <dbReference type="ARBA" id="ARBA00022692"/>
    </source>
</evidence>
<evidence type="ECO:0000313" key="9">
    <source>
        <dbReference type="EMBL" id="AAD36141.1"/>
    </source>
</evidence>
<keyword evidence="3" id="KW-1003">Cell membrane</keyword>
<dbReference type="InterPro" id="IPR035906">
    <property type="entry name" value="MetI-like_sf"/>
</dbReference>
<evidence type="ECO:0000256" key="1">
    <source>
        <dbReference type="ARBA" id="ARBA00004651"/>
    </source>
</evidence>
<dbReference type="PANTHER" id="PTHR30465:SF43">
    <property type="entry name" value="OLIGOPEPTIDE ABC TRANSPORTER, PERMEASE PROTEIN"/>
    <property type="match status" value="1"/>
</dbReference>
<evidence type="ECO:0000256" key="6">
    <source>
        <dbReference type="ARBA" id="ARBA00023136"/>
    </source>
</evidence>
<feature type="domain" description="ABC transmembrane type-1" evidence="8">
    <location>
        <begin position="101"/>
        <end position="317"/>
    </location>
</feature>
<feature type="transmembrane region" description="Helical" evidence="7">
    <location>
        <begin position="294"/>
        <end position="320"/>
    </location>
</feature>
<name>Q9X0F6_THEMA</name>
<dbReference type="TCDB" id="3.A.1.5.12">
    <property type="family name" value="the atp-binding cassette (abc) superfamily"/>
</dbReference>
<accession>Q9X0F6</accession>
<dbReference type="PROSITE" id="PS50928">
    <property type="entry name" value="ABC_TM1"/>
    <property type="match status" value="1"/>
</dbReference>
<dbReference type="KEGG" id="tma:TM1066"/>